<dbReference type="Proteomes" id="UP000030021">
    <property type="component" value="Unassembled WGS sequence"/>
</dbReference>
<evidence type="ECO:0000313" key="1">
    <source>
        <dbReference type="EMBL" id="KGM86749.1"/>
    </source>
</evidence>
<sequence>MIRAIEFPNPAEFRRQKLPGSFHIDLTQGGPDGAAFWFYCPCGCEGWHQIIIGLRVKPASTPSWEWNGSMSEPTLTPSVNQLRCGWHGWLRDGYWEVA</sequence>
<comment type="caution">
    <text evidence="1">The sequence shown here is derived from an EMBL/GenBank/DDBJ whole genome shotgun (WGS) entry which is preliminary data.</text>
</comment>
<protein>
    <submittedName>
        <fullName evidence="1">Uncharacterized protein</fullName>
    </submittedName>
</protein>
<dbReference type="OrthoDB" id="8101392at2"/>
<organism evidence="1 2">
    <name type="scientific">Roseovarius mucosus DSM 17069</name>
    <dbReference type="NCBI Taxonomy" id="1288298"/>
    <lineage>
        <taxon>Bacteria</taxon>
        <taxon>Pseudomonadati</taxon>
        <taxon>Pseudomonadota</taxon>
        <taxon>Alphaproteobacteria</taxon>
        <taxon>Rhodobacterales</taxon>
        <taxon>Roseobacteraceae</taxon>
        <taxon>Roseovarius</taxon>
    </lineage>
</organism>
<accession>A0A0A0HJA3</accession>
<dbReference type="Pfam" id="PF20137">
    <property type="entry name" value="BubE"/>
    <property type="match status" value="1"/>
</dbReference>
<dbReference type="EMBL" id="AONH01000016">
    <property type="protein sequence ID" value="KGM86749.1"/>
    <property type="molecule type" value="Genomic_DNA"/>
</dbReference>
<name>A0A0A0HJA3_9RHOB</name>
<evidence type="ECO:0000313" key="2">
    <source>
        <dbReference type="Proteomes" id="UP000030021"/>
    </source>
</evidence>
<gene>
    <name evidence="1" type="ORF">rosmuc_03042</name>
</gene>
<dbReference type="eggNOG" id="ENOG50337YJ">
    <property type="taxonomic scope" value="Bacteria"/>
</dbReference>
<dbReference type="InterPro" id="IPR045384">
    <property type="entry name" value="DUF6527"/>
</dbReference>
<dbReference type="PATRIC" id="fig|1288298.3.peg.3054"/>
<dbReference type="AlphaFoldDB" id="A0A0A0HJA3"/>
<reference evidence="1 2" key="1">
    <citation type="submission" date="2013-01" db="EMBL/GenBank/DDBJ databases">
        <authorList>
            <person name="Fiebig A."/>
            <person name="Goeker M."/>
            <person name="Klenk H.-P.P."/>
        </authorList>
    </citation>
    <scope>NUCLEOTIDE SEQUENCE [LARGE SCALE GENOMIC DNA]</scope>
    <source>
        <strain evidence="1 2">DSM 17069</strain>
    </source>
</reference>
<dbReference type="RefSeq" id="WP_037268681.1">
    <property type="nucleotide sequence ID" value="NZ_KN293975.1"/>
</dbReference>
<dbReference type="STRING" id="215743.ROSMUCSMR3_03505"/>
<dbReference type="HOGENOM" id="CLU_180725_0_0_5"/>
<proteinExistence type="predicted"/>